<comment type="caution">
    <text evidence="2">The sequence shown here is derived from an EMBL/GenBank/DDBJ whole genome shotgun (WGS) entry which is preliminary data.</text>
</comment>
<dbReference type="AlphaFoldDB" id="A0A7J7HDG0"/>
<accession>A0A7J7HDG0</accession>
<dbReference type="EMBL" id="JACBKZ010000005">
    <property type="protein sequence ID" value="KAF5949856.1"/>
    <property type="molecule type" value="Genomic_DNA"/>
</dbReference>
<sequence length="136" mass="16383">MKQNRNNLNYDQLLSFNFDSLFHFPNEILTFLVQFLCTQQPIFLFFMINNNKSIFVFVFFFFFFFFFFFNSILLDGQDFTFTFFFFFFFFFLNSTLLGCQDFTFTISICNQILTFSSSLIFIFVLLRVLVIGISTP</sequence>
<reference evidence="2 3" key="2">
    <citation type="submission" date="2020-07" db="EMBL/GenBank/DDBJ databases">
        <title>Genome assembly of wild tea tree DASZ reveals pedigree and selection history of tea varieties.</title>
        <authorList>
            <person name="Zhang W."/>
        </authorList>
    </citation>
    <scope>NUCLEOTIDE SEQUENCE [LARGE SCALE GENOMIC DNA]</scope>
    <source>
        <strain evidence="3">cv. G240</strain>
        <tissue evidence="2">Leaf</tissue>
    </source>
</reference>
<protein>
    <recommendedName>
        <fullName evidence="4">Transmembrane protein</fullName>
    </recommendedName>
</protein>
<organism evidence="2 3">
    <name type="scientific">Camellia sinensis</name>
    <name type="common">Tea plant</name>
    <name type="synonym">Thea sinensis</name>
    <dbReference type="NCBI Taxonomy" id="4442"/>
    <lineage>
        <taxon>Eukaryota</taxon>
        <taxon>Viridiplantae</taxon>
        <taxon>Streptophyta</taxon>
        <taxon>Embryophyta</taxon>
        <taxon>Tracheophyta</taxon>
        <taxon>Spermatophyta</taxon>
        <taxon>Magnoliopsida</taxon>
        <taxon>eudicotyledons</taxon>
        <taxon>Gunneridae</taxon>
        <taxon>Pentapetalae</taxon>
        <taxon>asterids</taxon>
        <taxon>Ericales</taxon>
        <taxon>Theaceae</taxon>
        <taxon>Camellia</taxon>
    </lineage>
</organism>
<dbReference type="Proteomes" id="UP000593564">
    <property type="component" value="Unassembled WGS sequence"/>
</dbReference>
<keyword evidence="3" id="KW-1185">Reference proteome</keyword>
<feature type="transmembrane region" description="Helical" evidence="1">
    <location>
        <begin position="54"/>
        <end position="73"/>
    </location>
</feature>
<reference evidence="3" key="1">
    <citation type="journal article" date="2020" name="Nat. Commun.">
        <title>Genome assembly of wild tea tree DASZ reveals pedigree and selection history of tea varieties.</title>
        <authorList>
            <person name="Zhang W."/>
            <person name="Zhang Y."/>
            <person name="Qiu H."/>
            <person name="Guo Y."/>
            <person name="Wan H."/>
            <person name="Zhang X."/>
            <person name="Scossa F."/>
            <person name="Alseekh S."/>
            <person name="Zhang Q."/>
            <person name="Wang P."/>
            <person name="Xu L."/>
            <person name="Schmidt M.H."/>
            <person name="Jia X."/>
            <person name="Li D."/>
            <person name="Zhu A."/>
            <person name="Guo F."/>
            <person name="Chen W."/>
            <person name="Ni D."/>
            <person name="Usadel B."/>
            <person name="Fernie A.R."/>
            <person name="Wen W."/>
        </authorList>
    </citation>
    <scope>NUCLEOTIDE SEQUENCE [LARGE SCALE GENOMIC DNA]</scope>
    <source>
        <strain evidence="3">cv. G240</strain>
    </source>
</reference>
<keyword evidence="1" id="KW-0812">Transmembrane</keyword>
<proteinExistence type="predicted"/>
<evidence type="ECO:0000313" key="3">
    <source>
        <dbReference type="Proteomes" id="UP000593564"/>
    </source>
</evidence>
<evidence type="ECO:0008006" key="4">
    <source>
        <dbReference type="Google" id="ProtNLM"/>
    </source>
</evidence>
<name>A0A7J7HDG0_CAMSI</name>
<keyword evidence="1" id="KW-1133">Transmembrane helix</keyword>
<evidence type="ECO:0000313" key="2">
    <source>
        <dbReference type="EMBL" id="KAF5949856.1"/>
    </source>
</evidence>
<feature type="transmembrane region" description="Helical" evidence="1">
    <location>
        <begin position="79"/>
        <end position="100"/>
    </location>
</feature>
<evidence type="ECO:0000256" key="1">
    <source>
        <dbReference type="SAM" id="Phobius"/>
    </source>
</evidence>
<feature type="transmembrane region" description="Helical" evidence="1">
    <location>
        <begin position="112"/>
        <end position="133"/>
    </location>
</feature>
<gene>
    <name evidence="2" type="ORF">HYC85_011849</name>
</gene>
<keyword evidence="1" id="KW-0472">Membrane</keyword>